<sequence>MFAVSSKTGLFSFIRSRKFFYCSINSNKRKLIKPVSIEKFGVFQKMSCSSKNSNYMPKPPSILVYTNDDVEKFNKVNDSILKVIPSDTYTTRHIDTDTLKKSNWIESSTKCLVLSGIDKLDQESIDSINNFIKENGKIIIRDSKCEELFENNNIINDENKKIDEVLREIGLDIDLRSETKKLTTSYLISDNDERIFDIVGLKFSEKLGSKPKILITSQRDGSADGKEIETTEDLLNVKLSMKKKEIPHFNRNEYFTSLHTEKLGRLLLHSDVCTTTLDINNALLAAFPKNTSPIVVTANYQTSGIGRSGNQWISPKGCLMFSYNYDISSNSFLSKRITFVQHILAVAIVDAIHALVDVEDLPLKIKWPNDIYWDRKYKMGGIIVKCSIVRDNFRCIMGAGINISNEKPTVCLNQFLRELYGIELSLELVLAEIMNKFEEHVKIFQEYDYEAFLENYYKYWLHKDEEVFVKGVSVGGSDIDNDDKLNENCFIRGINEFGYLKVQGKESGVSFSVSDDGNTFDMMKGLIKTKSNY</sequence>
<dbReference type="STRING" id="174720.A0A0N5C785"/>
<organism evidence="4 5">
    <name type="scientific">Strongyloides papillosus</name>
    <name type="common">Intestinal threadworm</name>
    <dbReference type="NCBI Taxonomy" id="174720"/>
    <lineage>
        <taxon>Eukaryota</taxon>
        <taxon>Metazoa</taxon>
        <taxon>Ecdysozoa</taxon>
        <taxon>Nematoda</taxon>
        <taxon>Chromadorea</taxon>
        <taxon>Rhabditida</taxon>
        <taxon>Tylenchina</taxon>
        <taxon>Panagrolaimomorpha</taxon>
        <taxon>Strongyloidoidea</taxon>
        <taxon>Strongyloididae</taxon>
        <taxon>Strongyloides</taxon>
    </lineage>
</organism>
<evidence type="ECO:0000256" key="1">
    <source>
        <dbReference type="ARBA" id="ARBA00009934"/>
    </source>
</evidence>
<dbReference type="InterPro" id="IPR004143">
    <property type="entry name" value="BPL_LPL_catalytic"/>
</dbReference>
<accession>A0A0N5C785</accession>
<dbReference type="PANTHER" id="PTHR12835:SF5">
    <property type="entry name" value="BIOTIN--PROTEIN LIGASE"/>
    <property type="match status" value="1"/>
</dbReference>
<dbReference type="NCBIfam" id="TIGR00121">
    <property type="entry name" value="birA_ligase"/>
    <property type="match status" value="1"/>
</dbReference>
<reference evidence="5" key="1">
    <citation type="submission" date="2017-02" db="UniProtKB">
        <authorList>
            <consortium name="WormBaseParasite"/>
        </authorList>
    </citation>
    <scope>IDENTIFICATION</scope>
</reference>
<comment type="similarity">
    <text evidence="1">Belongs to the biotin--protein ligase family.</text>
</comment>
<dbReference type="Gene3D" id="3.30.930.10">
    <property type="entry name" value="Bira Bifunctional Protein, Domain 2"/>
    <property type="match status" value="1"/>
</dbReference>
<dbReference type="Pfam" id="PF03099">
    <property type="entry name" value="BPL_LplA_LipB"/>
    <property type="match status" value="1"/>
</dbReference>
<evidence type="ECO:0000256" key="2">
    <source>
        <dbReference type="ARBA" id="ARBA00022598"/>
    </source>
</evidence>
<evidence type="ECO:0000313" key="5">
    <source>
        <dbReference type="WBParaSite" id="SPAL_0001379900.1"/>
    </source>
</evidence>
<protein>
    <submittedName>
        <fullName evidence="5">BPL/LPL catalytic domain-containing protein</fullName>
    </submittedName>
</protein>
<dbReference type="Proteomes" id="UP000046392">
    <property type="component" value="Unplaced"/>
</dbReference>
<dbReference type="PANTHER" id="PTHR12835">
    <property type="entry name" value="BIOTIN PROTEIN LIGASE"/>
    <property type="match status" value="1"/>
</dbReference>
<feature type="domain" description="BPL/LPL catalytic" evidence="3">
    <location>
        <begin position="258"/>
        <end position="445"/>
    </location>
</feature>
<dbReference type="GO" id="GO:0005737">
    <property type="term" value="C:cytoplasm"/>
    <property type="evidence" value="ECO:0007669"/>
    <property type="project" value="TreeGrafter"/>
</dbReference>
<keyword evidence="2" id="KW-0436">Ligase</keyword>
<keyword evidence="4" id="KW-1185">Reference proteome</keyword>
<dbReference type="GO" id="GO:0004077">
    <property type="term" value="F:biotin--[biotin carboxyl-carrier protein] ligase activity"/>
    <property type="evidence" value="ECO:0007669"/>
    <property type="project" value="InterPro"/>
</dbReference>
<dbReference type="SUPFAM" id="SSF55681">
    <property type="entry name" value="Class II aaRS and biotin synthetases"/>
    <property type="match status" value="1"/>
</dbReference>
<dbReference type="CDD" id="cd16442">
    <property type="entry name" value="BPL"/>
    <property type="match status" value="1"/>
</dbReference>
<dbReference type="InterPro" id="IPR004408">
    <property type="entry name" value="Biotin_CoA_COase_ligase"/>
</dbReference>
<name>A0A0N5C785_STREA</name>
<dbReference type="PROSITE" id="PS51733">
    <property type="entry name" value="BPL_LPL_CATALYTIC"/>
    <property type="match status" value="1"/>
</dbReference>
<dbReference type="InterPro" id="IPR045864">
    <property type="entry name" value="aa-tRNA-synth_II/BPL/LPL"/>
</dbReference>
<evidence type="ECO:0000313" key="4">
    <source>
        <dbReference type="Proteomes" id="UP000046392"/>
    </source>
</evidence>
<dbReference type="AlphaFoldDB" id="A0A0N5C785"/>
<dbReference type="WBParaSite" id="SPAL_0001379900.1">
    <property type="protein sequence ID" value="SPAL_0001379900.1"/>
    <property type="gene ID" value="SPAL_0001379900"/>
</dbReference>
<proteinExistence type="inferred from homology"/>
<evidence type="ECO:0000259" key="3">
    <source>
        <dbReference type="PROSITE" id="PS51733"/>
    </source>
</evidence>